<dbReference type="EMBL" id="CAJVPU010002422">
    <property type="protein sequence ID" value="CAG8500819.1"/>
    <property type="molecule type" value="Genomic_DNA"/>
</dbReference>
<dbReference type="Proteomes" id="UP000789702">
    <property type="component" value="Unassembled WGS sequence"/>
</dbReference>
<accession>A0ACA9L0K7</accession>
<evidence type="ECO:0000313" key="1">
    <source>
        <dbReference type="EMBL" id="CAG8500819.1"/>
    </source>
</evidence>
<name>A0ACA9L0K7_9GLOM</name>
<proteinExistence type="predicted"/>
<gene>
    <name evidence="1" type="ORF">DHETER_LOCUS2998</name>
</gene>
<keyword evidence="2" id="KW-1185">Reference proteome</keyword>
<organism evidence="1 2">
    <name type="scientific">Dentiscutata heterogama</name>
    <dbReference type="NCBI Taxonomy" id="1316150"/>
    <lineage>
        <taxon>Eukaryota</taxon>
        <taxon>Fungi</taxon>
        <taxon>Fungi incertae sedis</taxon>
        <taxon>Mucoromycota</taxon>
        <taxon>Glomeromycotina</taxon>
        <taxon>Glomeromycetes</taxon>
        <taxon>Diversisporales</taxon>
        <taxon>Gigasporaceae</taxon>
        <taxon>Dentiscutata</taxon>
    </lineage>
</organism>
<feature type="non-terminal residue" evidence="1">
    <location>
        <position position="1"/>
    </location>
</feature>
<reference evidence="1" key="1">
    <citation type="submission" date="2021-06" db="EMBL/GenBank/DDBJ databases">
        <authorList>
            <person name="Kallberg Y."/>
            <person name="Tangrot J."/>
            <person name="Rosling A."/>
        </authorList>
    </citation>
    <scope>NUCLEOTIDE SEQUENCE</scope>
    <source>
        <strain evidence="1">IL203A</strain>
    </source>
</reference>
<evidence type="ECO:0000313" key="2">
    <source>
        <dbReference type="Proteomes" id="UP000789702"/>
    </source>
</evidence>
<protein>
    <submittedName>
        <fullName evidence="1">12563_t:CDS:1</fullName>
    </submittedName>
</protein>
<sequence>HLVQNRPLSTNRNINIWLNLLDSTSGLMISDIISKKIKIQSHTYVVH</sequence>
<comment type="caution">
    <text evidence="1">The sequence shown here is derived from an EMBL/GenBank/DDBJ whole genome shotgun (WGS) entry which is preliminary data.</text>
</comment>